<evidence type="ECO:0000256" key="2">
    <source>
        <dbReference type="ARBA" id="ARBA00022552"/>
    </source>
</evidence>
<dbReference type="GO" id="GO:0052910">
    <property type="term" value="F:23S rRNA (adenine(2085)-N(6))-dimethyltransferase activity"/>
    <property type="evidence" value="ECO:0007669"/>
    <property type="project" value="UniProtKB-EC"/>
</dbReference>
<evidence type="ECO:0000313" key="11">
    <source>
        <dbReference type="EMBL" id="EKU92899.1"/>
    </source>
</evidence>
<accession>K9E6Y2</accession>
<comment type="catalytic activity">
    <reaction evidence="8">
        <text>adenosine(1518)/adenosine(1519) in 16S rRNA + 4 S-adenosyl-L-methionine = N(6)-dimethyladenosine(1518)/N(6)-dimethyladenosine(1519) in 16S rRNA + 4 S-adenosyl-L-homocysteine + 4 H(+)</text>
        <dbReference type="Rhea" id="RHEA:19609"/>
        <dbReference type="Rhea" id="RHEA-COMP:10232"/>
        <dbReference type="Rhea" id="RHEA-COMP:10233"/>
        <dbReference type="ChEBI" id="CHEBI:15378"/>
        <dbReference type="ChEBI" id="CHEBI:57856"/>
        <dbReference type="ChEBI" id="CHEBI:59789"/>
        <dbReference type="ChEBI" id="CHEBI:74411"/>
        <dbReference type="ChEBI" id="CHEBI:74493"/>
        <dbReference type="EC" id="2.1.1.182"/>
    </reaction>
</comment>
<dbReference type="InterPro" id="IPR011530">
    <property type="entry name" value="rRNA_adenine_dimethylase"/>
</dbReference>
<protein>
    <recommendedName>
        <fullName evidence="8">Ribosomal RNA small subunit methyltransferase A</fullName>
        <ecNumber evidence="8">2.1.1.182</ecNumber>
    </recommendedName>
    <alternativeName>
        <fullName evidence="8">16S rRNA (adenine(1518)-N(6)/adenine(1519)-N(6))-dimethyltransferase</fullName>
    </alternativeName>
    <alternativeName>
        <fullName evidence="8">16S rRNA dimethyladenosine transferase</fullName>
    </alternativeName>
    <alternativeName>
        <fullName evidence="8">16S rRNA dimethylase</fullName>
    </alternativeName>
    <alternativeName>
        <fullName evidence="8">S-adenosylmethionine-6-N', N'-adenosyl(rRNA) dimethyltransferase</fullName>
    </alternativeName>
</protein>
<dbReference type="CDD" id="cd02440">
    <property type="entry name" value="AdoMet_MTases"/>
    <property type="match status" value="1"/>
</dbReference>
<dbReference type="PROSITE" id="PS01131">
    <property type="entry name" value="RRNA_A_DIMETH"/>
    <property type="match status" value="1"/>
</dbReference>
<feature type="binding site" evidence="8 9">
    <location>
        <position position="32"/>
    </location>
    <ligand>
        <name>S-adenosyl-L-methionine</name>
        <dbReference type="ChEBI" id="CHEBI:59789"/>
    </ligand>
</feature>
<gene>
    <name evidence="8" type="primary">rsmA</name>
    <name evidence="8" type="synonym">ksgA</name>
    <name evidence="11" type="ORF">HMPREF9698_01570</name>
</gene>
<dbReference type="InterPro" id="IPR020596">
    <property type="entry name" value="rRNA_Ade_Mease_Trfase_CS"/>
</dbReference>
<feature type="binding site" evidence="8 9">
    <location>
        <position position="128"/>
    </location>
    <ligand>
        <name>S-adenosyl-L-methionine</name>
        <dbReference type="ChEBI" id="CHEBI:59789"/>
    </ligand>
</feature>
<comment type="subcellular location">
    <subcellularLocation>
        <location evidence="8">Cytoplasm</location>
    </subcellularLocation>
</comment>
<dbReference type="GO" id="GO:0003723">
    <property type="term" value="F:RNA binding"/>
    <property type="evidence" value="ECO:0007669"/>
    <property type="project" value="UniProtKB-UniRule"/>
</dbReference>
<dbReference type="Gene3D" id="1.10.8.100">
    <property type="entry name" value="Ribosomal RNA adenine dimethylase-like, domain 2"/>
    <property type="match status" value="1"/>
</dbReference>
<dbReference type="SMART" id="SM00650">
    <property type="entry name" value="rADc"/>
    <property type="match status" value="1"/>
</dbReference>
<keyword evidence="2 8" id="KW-0698">rRNA processing</keyword>
<evidence type="ECO:0000259" key="10">
    <source>
        <dbReference type="SMART" id="SM00650"/>
    </source>
</evidence>
<organism evidence="11 12">
    <name type="scientific">Alloiococcus otitis ATCC 51267</name>
    <dbReference type="NCBI Taxonomy" id="883081"/>
    <lineage>
        <taxon>Bacteria</taxon>
        <taxon>Bacillati</taxon>
        <taxon>Bacillota</taxon>
        <taxon>Bacilli</taxon>
        <taxon>Lactobacillales</taxon>
        <taxon>Carnobacteriaceae</taxon>
        <taxon>Alloiococcus</taxon>
    </lineage>
</organism>
<dbReference type="PANTHER" id="PTHR11727">
    <property type="entry name" value="DIMETHYLADENOSINE TRANSFERASE"/>
    <property type="match status" value="1"/>
</dbReference>
<feature type="binding site" evidence="8 9">
    <location>
        <position position="57"/>
    </location>
    <ligand>
        <name>S-adenosyl-L-methionine</name>
        <dbReference type="ChEBI" id="CHEBI:59789"/>
    </ligand>
</feature>
<dbReference type="FunFam" id="3.40.50.150:FF:000023">
    <property type="entry name" value="Ribosomal RNA small subunit methyltransferase A"/>
    <property type="match status" value="1"/>
</dbReference>
<evidence type="ECO:0000256" key="6">
    <source>
        <dbReference type="ARBA" id="ARBA00022884"/>
    </source>
</evidence>
<feature type="binding site" evidence="8 9">
    <location>
        <position position="78"/>
    </location>
    <ligand>
        <name>S-adenosyl-L-methionine</name>
        <dbReference type="ChEBI" id="CHEBI:59789"/>
    </ligand>
</feature>
<proteinExistence type="inferred from homology"/>
<evidence type="ECO:0000313" key="12">
    <source>
        <dbReference type="Proteomes" id="UP000009875"/>
    </source>
</evidence>
<name>K9E6Y2_9LACT</name>
<dbReference type="Pfam" id="PF00398">
    <property type="entry name" value="RrnaAD"/>
    <property type="match status" value="1"/>
</dbReference>
<dbReference type="HOGENOM" id="CLU_041220_0_0_9"/>
<dbReference type="AlphaFoldDB" id="K9E6Y2"/>
<evidence type="ECO:0000256" key="1">
    <source>
        <dbReference type="ARBA" id="ARBA00022490"/>
    </source>
</evidence>
<dbReference type="InterPro" id="IPR020598">
    <property type="entry name" value="rRNA_Ade_methylase_Trfase_N"/>
</dbReference>
<dbReference type="GO" id="GO:0052908">
    <property type="term" value="F:16S rRNA (adenine(1518)-N(6)/adenine(1519)-N(6))-dimethyltransferase activity"/>
    <property type="evidence" value="ECO:0007669"/>
    <property type="project" value="UniProtKB-EC"/>
</dbReference>
<evidence type="ECO:0000256" key="5">
    <source>
        <dbReference type="ARBA" id="ARBA00022691"/>
    </source>
</evidence>
<feature type="binding site" evidence="8 9">
    <location>
        <position position="103"/>
    </location>
    <ligand>
        <name>S-adenosyl-L-methionine</name>
        <dbReference type="ChEBI" id="CHEBI:59789"/>
    </ligand>
</feature>
<dbReference type="PANTHER" id="PTHR11727:SF7">
    <property type="entry name" value="DIMETHYLADENOSINE TRANSFERASE-RELATED"/>
    <property type="match status" value="1"/>
</dbReference>
<reference evidence="11 12" key="1">
    <citation type="submission" date="2012-09" db="EMBL/GenBank/DDBJ databases">
        <title>The Genome Sequence of Alloiococcus otitis ATCC 51267.</title>
        <authorList>
            <consortium name="The Broad Institute Genome Sequencing Platform"/>
            <person name="Earl A."/>
            <person name="Ward D."/>
            <person name="Feldgarden M."/>
            <person name="Gevers D."/>
            <person name="Huys G."/>
            <person name="Walker B."/>
            <person name="Young S.K."/>
            <person name="Zeng Q."/>
            <person name="Gargeya S."/>
            <person name="Fitzgerald M."/>
            <person name="Haas B."/>
            <person name="Abouelleil A."/>
            <person name="Alvarado L."/>
            <person name="Arachchi H.M."/>
            <person name="Berlin A.M."/>
            <person name="Chapman S.B."/>
            <person name="Goldberg J."/>
            <person name="Griggs A."/>
            <person name="Gujja S."/>
            <person name="Hansen M."/>
            <person name="Howarth C."/>
            <person name="Imamovic A."/>
            <person name="Larimer J."/>
            <person name="McCowen C."/>
            <person name="Montmayeur A."/>
            <person name="Murphy C."/>
            <person name="Neiman D."/>
            <person name="Pearson M."/>
            <person name="Priest M."/>
            <person name="Roberts A."/>
            <person name="Saif S."/>
            <person name="Shea T."/>
            <person name="Sisk P."/>
            <person name="Sykes S."/>
            <person name="Wortman J."/>
            <person name="Nusbaum C."/>
            <person name="Birren B."/>
        </authorList>
    </citation>
    <scope>NUCLEOTIDE SEQUENCE [LARGE SCALE GENOMIC DNA]</scope>
    <source>
        <strain evidence="11 12">ATCC 51267</strain>
    </source>
</reference>
<evidence type="ECO:0000256" key="4">
    <source>
        <dbReference type="ARBA" id="ARBA00022679"/>
    </source>
</evidence>
<dbReference type="PROSITE" id="PS51689">
    <property type="entry name" value="SAM_RNA_A_N6_MT"/>
    <property type="match status" value="1"/>
</dbReference>
<dbReference type="STRING" id="883081.HMPREF9698_01570"/>
<sequence>MPHSDIASPSRTIEIQKKYGLQAKKSLGQNFIIDSNILQKMVESAGVDKDTVVIEVGPGIGALTEQVARLAKAVYSFEIDQRLLPVLEDSLAPYKNISIINQDILQVDLGQFCRDQDIDRDRLVVMANLPYYITTPIIMHFLQAPLKLDYLTFMVQKEVGQRIVAGPGTKAYGSLSIAVQYYAQAHILFQVPKTVFRPQPKVDSAVIGLDILDQPSVSVEDEAFFFQVTRASFAQRRKTLWNNLKAHFGKDKEVQAKVQVALGQAGIDPGLRGEALGLADFACLTTALSDQGLKEVGH</sequence>
<keyword evidence="1 8" id="KW-0963">Cytoplasm</keyword>
<keyword evidence="3 8" id="KW-0489">Methyltransferase</keyword>
<dbReference type="InterPro" id="IPR023165">
    <property type="entry name" value="rRNA_Ade_diMease-like_C"/>
</dbReference>
<dbReference type="Proteomes" id="UP000009875">
    <property type="component" value="Unassembled WGS sequence"/>
</dbReference>
<dbReference type="HAMAP" id="MF_00607">
    <property type="entry name" value="16SrRNA_methyltr_A"/>
    <property type="match status" value="1"/>
</dbReference>
<evidence type="ECO:0000256" key="3">
    <source>
        <dbReference type="ARBA" id="ARBA00022603"/>
    </source>
</evidence>
<keyword evidence="4 8" id="KW-0808">Transferase</keyword>
<dbReference type="PATRIC" id="fig|883081.3.peg.1575"/>
<keyword evidence="6 8" id="KW-0694">RNA-binding</keyword>
<dbReference type="InterPro" id="IPR001737">
    <property type="entry name" value="KsgA/Erm"/>
</dbReference>
<comment type="function">
    <text evidence="8">Specifically dimethylates two adjacent adenosines (A1518 and A1519) in the loop of a conserved hairpin near the 3'-end of 16S rRNA in the 30S particle. May play a critical role in biogenesis of 30S subunits.</text>
</comment>
<evidence type="ECO:0000256" key="7">
    <source>
        <dbReference type="ARBA" id="ARBA00049167"/>
    </source>
</evidence>
<comment type="similarity">
    <text evidence="8">Belongs to the class I-like SAM-binding methyltransferase superfamily. rRNA adenine N(6)-methyltransferase family. RsmA subfamily.</text>
</comment>
<dbReference type="EMBL" id="AGXA01000032">
    <property type="protein sequence ID" value="EKU92899.1"/>
    <property type="molecule type" value="Genomic_DNA"/>
</dbReference>
<comment type="catalytic activity">
    <reaction evidence="7">
        <text>adenosine(2085) in 23S rRNA + 2 S-adenosyl-L-methionine = N(6)-dimethyladenosine(2085) in 23S rRNA + 2 S-adenosyl-L-homocysteine + 2 H(+)</text>
        <dbReference type="Rhea" id="RHEA:42784"/>
        <dbReference type="Rhea" id="RHEA-COMP:10237"/>
        <dbReference type="Rhea" id="RHEA-COMP:10238"/>
        <dbReference type="ChEBI" id="CHEBI:15378"/>
        <dbReference type="ChEBI" id="CHEBI:57856"/>
        <dbReference type="ChEBI" id="CHEBI:59789"/>
        <dbReference type="ChEBI" id="CHEBI:74411"/>
        <dbReference type="ChEBI" id="CHEBI:74493"/>
        <dbReference type="EC" id="2.1.1.184"/>
    </reaction>
</comment>
<dbReference type="EC" id="2.1.1.182" evidence="8"/>
<dbReference type="OrthoDB" id="9814755at2"/>
<dbReference type="Gene3D" id="3.40.50.150">
    <property type="entry name" value="Vaccinia Virus protein VP39"/>
    <property type="match status" value="1"/>
</dbReference>
<keyword evidence="5 8" id="KW-0949">S-adenosyl-L-methionine</keyword>
<dbReference type="eggNOG" id="COG0030">
    <property type="taxonomic scope" value="Bacteria"/>
</dbReference>
<dbReference type="NCBIfam" id="TIGR00755">
    <property type="entry name" value="ksgA"/>
    <property type="match status" value="1"/>
</dbReference>
<feature type="binding site" evidence="8 9">
    <location>
        <position position="30"/>
    </location>
    <ligand>
        <name>S-adenosyl-L-methionine</name>
        <dbReference type="ChEBI" id="CHEBI:59789"/>
    </ligand>
</feature>
<comment type="caution">
    <text evidence="11">The sequence shown here is derived from an EMBL/GenBank/DDBJ whole genome shotgun (WGS) entry which is preliminary data.</text>
</comment>
<dbReference type="RefSeq" id="WP_003779143.1">
    <property type="nucleotide sequence ID" value="NZ_JH992962.1"/>
</dbReference>
<dbReference type="SUPFAM" id="SSF53335">
    <property type="entry name" value="S-adenosyl-L-methionine-dependent methyltransferases"/>
    <property type="match status" value="1"/>
</dbReference>
<dbReference type="InterPro" id="IPR029063">
    <property type="entry name" value="SAM-dependent_MTases_sf"/>
</dbReference>
<evidence type="ECO:0000256" key="8">
    <source>
        <dbReference type="HAMAP-Rule" id="MF_00607"/>
    </source>
</evidence>
<keyword evidence="12" id="KW-1185">Reference proteome</keyword>
<feature type="domain" description="Ribosomal RNA adenine methylase transferase N-terminal" evidence="10">
    <location>
        <begin position="37"/>
        <end position="213"/>
    </location>
</feature>
<dbReference type="GO" id="GO:0005829">
    <property type="term" value="C:cytosol"/>
    <property type="evidence" value="ECO:0007669"/>
    <property type="project" value="TreeGrafter"/>
</dbReference>
<evidence type="ECO:0000256" key="9">
    <source>
        <dbReference type="PROSITE-ProRule" id="PRU01026"/>
    </source>
</evidence>